<reference evidence="2 3" key="1">
    <citation type="journal article" date="2019" name="Sci. Rep.">
        <title>A high-quality genome of Eragrostis curvula grass provides insights into Poaceae evolution and supports new strategies to enhance forage quality.</title>
        <authorList>
            <person name="Carballo J."/>
            <person name="Santos B.A.C.M."/>
            <person name="Zappacosta D."/>
            <person name="Garbus I."/>
            <person name="Selva J.P."/>
            <person name="Gallo C.A."/>
            <person name="Diaz A."/>
            <person name="Albertini E."/>
            <person name="Caccamo M."/>
            <person name="Echenique V."/>
        </authorList>
    </citation>
    <scope>NUCLEOTIDE SEQUENCE [LARGE SCALE GENOMIC DNA]</scope>
    <source>
        <strain evidence="3">cv. Victoria</strain>
        <tissue evidence="2">Leaf</tissue>
    </source>
</reference>
<accession>A0A5J9VGA2</accession>
<organism evidence="2 3">
    <name type="scientific">Eragrostis curvula</name>
    <name type="common">weeping love grass</name>
    <dbReference type="NCBI Taxonomy" id="38414"/>
    <lineage>
        <taxon>Eukaryota</taxon>
        <taxon>Viridiplantae</taxon>
        <taxon>Streptophyta</taxon>
        <taxon>Embryophyta</taxon>
        <taxon>Tracheophyta</taxon>
        <taxon>Spermatophyta</taxon>
        <taxon>Magnoliopsida</taxon>
        <taxon>Liliopsida</taxon>
        <taxon>Poales</taxon>
        <taxon>Poaceae</taxon>
        <taxon>PACMAD clade</taxon>
        <taxon>Chloridoideae</taxon>
        <taxon>Eragrostideae</taxon>
        <taxon>Eragrostidinae</taxon>
        <taxon>Eragrostis</taxon>
    </lineage>
</organism>
<feature type="region of interest" description="Disordered" evidence="1">
    <location>
        <begin position="1"/>
        <end position="51"/>
    </location>
</feature>
<dbReference type="AlphaFoldDB" id="A0A5J9VGA2"/>
<gene>
    <name evidence="2" type="ORF">EJB05_16306</name>
</gene>
<name>A0A5J9VGA2_9POAL</name>
<proteinExistence type="predicted"/>
<dbReference type="Proteomes" id="UP000324897">
    <property type="component" value="Unassembled WGS sequence"/>
</dbReference>
<sequence>MSPLATAIAVPQAHPIRPTRRSRQPHPDPQSSSPSQPPISPCFSPRRRTAPKIRRIRSCSWFPSPSIKHHRGRPSFRPQFPIAIARPRFAVSIPCRCRGRLWGRARPQLFACLPLHSSVLALALAGKY</sequence>
<protein>
    <submittedName>
        <fullName evidence="2">Uncharacterized protein</fullName>
    </submittedName>
</protein>
<evidence type="ECO:0000313" key="3">
    <source>
        <dbReference type="Proteomes" id="UP000324897"/>
    </source>
</evidence>
<keyword evidence="3" id="KW-1185">Reference proteome</keyword>
<dbReference type="Gramene" id="TVU34471">
    <property type="protein sequence ID" value="TVU34471"/>
    <property type="gene ID" value="EJB05_16306"/>
</dbReference>
<evidence type="ECO:0000313" key="2">
    <source>
        <dbReference type="EMBL" id="TVU34471.1"/>
    </source>
</evidence>
<comment type="caution">
    <text evidence="2">The sequence shown here is derived from an EMBL/GenBank/DDBJ whole genome shotgun (WGS) entry which is preliminary data.</text>
</comment>
<dbReference type="EMBL" id="RWGY01000009">
    <property type="protein sequence ID" value="TVU34471.1"/>
    <property type="molecule type" value="Genomic_DNA"/>
</dbReference>
<feature type="non-terminal residue" evidence="2">
    <location>
        <position position="1"/>
    </location>
</feature>
<evidence type="ECO:0000256" key="1">
    <source>
        <dbReference type="SAM" id="MobiDB-lite"/>
    </source>
</evidence>